<reference evidence="1" key="1">
    <citation type="journal article" date="2021" name="Sci. Adv.">
        <title>The American lobster genome reveals insights on longevity, neural, and immune adaptations.</title>
        <authorList>
            <person name="Polinski J.M."/>
            <person name="Zimin A.V."/>
            <person name="Clark K.F."/>
            <person name="Kohn A.B."/>
            <person name="Sadowski N."/>
            <person name="Timp W."/>
            <person name="Ptitsyn A."/>
            <person name="Khanna P."/>
            <person name="Romanova D.Y."/>
            <person name="Williams P."/>
            <person name="Greenwood S.J."/>
            <person name="Moroz L.L."/>
            <person name="Walt D.R."/>
            <person name="Bodnar A.G."/>
        </authorList>
    </citation>
    <scope>NUCLEOTIDE SEQUENCE</scope>
    <source>
        <strain evidence="1">GMGI-L3</strain>
    </source>
</reference>
<name>A0A8J5K6U7_HOMAM</name>
<organism evidence="1 2">
    <name type="scientific">Homarus americanus</name>
    <name type="common">American lobster</name>
    <dbReference type="NCBI Taxonomy" id="6706"/>
    <lineage>
        <taxon>Eukaryota</taxon>
        <taxon>Metazoa</taxon>
        <taxon>Ecdysozoa</taxon>
        <taxon>Arthropoda</taxon>
        <taxon>Crustacea</taxon>
        <taxon>Multicrustacea</taxon>
        <taxon>Malacostraca</taxon>
        <taxon>Eumalacostraca</taxon>
        <taxon>Eucarida</taxon>
        <taxon>Decapoda</taxon>
        <taxon>Pleocyemata</taxon>
        <taxon>Astacidea</taxon>
        <taxon>Nephropoidea</taxon>
        <taxon>Nephropidae</taxon>
        <taxon>Homarus</taxon>
    </lineage>
</organism>
<accession>A0A8J5K6U7</accession>
<sequence>NKPVCGESLSADLEVIEPFCEKLNELIQSAKFEKFQLYNADEIGQPGRKLNKQSVSGLFCANADGSHRLKPAMVGMSRQPRLLKDGFENDDFCECLRLAGEHQVCSNDISEWLEADDGDPGYQILSEAEIAASVQNQGDDEDNDDVETSNFKGEKLFDMHDWIDRIIGHIDYSNDPAFHLHYEHLRTLRVDYKRAKSKIQ</sequence>
<evidence type="ECO:0000313" key="2">
    <source>
        <dbReference type="Proteomes" id="UP000747542"/>
    </source>
</evidence>
<evidence type="ECO:0000313" key="1">
    <source>
        <dbReference type="EMBL" id="KAG7168584.1"/>
    </source>
</evidence>
<keyword evidence="2" id="KW-1185">Reference proteome</keyword>
<protein>
    <submittedName>
        <fullName evidence="1">Tigger transposable element-derived protein 7-like 66</fullName>
    </submittedName>
</protein>
<proteinExistence type="predicted"/>
<gene>
    <name evidence="1" type="primary">TIGD7-L66</name>
    <name evidence="1" type="ORF">Hamer_G021491</name>
</gene>
<dbReference type="EMBL" id="JAHLQT010019984">
    <property type="protein sequence ID" value="KAG7168584.1"/>
    <property type="molecule type" value="Genomic_DNA"/>
</dbReference>
<dbReference type="AlphaFoldDB" id="A0A8J5K6U7"/>
<comment type="caution">
    <text evidence="1">The sequence shown here is derived from an EMBL/GenBank/DDBJ whole genome shotgun (WGS) entry which is preliminary data.</text>
</comment>
<feature type="non-terminal residue" evidence="1">
    <location>
        <position position="1"/>
    </location>
</feature>
<dbReference type="Proteomes" id="UP000747542">
    <property type="component" value="Unassembled WGS sequence"/>
</dbReference>
<feature type="non-terminal residue" evidence="1">
    <location>
        <position position="200"/>
    </location>
</feature>